<dbReference type="STRING" id="690879.TSACC_22853"/>
<keyword evidence="2" id="KW-0472">Membrane</keyword>
<dbReference type="EMBL" id="BDCO01000002">
    <property type="protein sequence ID" value="GAT34428.1"/>
    <property type="molecule type" value="Genomic_DNA"/>
</dbReference>
<gene>
    <name evidence="3" type="ORF">TSACC_22853</name>
</gene>
<keyword evidence="4" id="KW-1185">Reference proteome</keyword>
<evidence type="ECO:0000256" key="2">
    <source>
        <dbReference type="SAM" id="Phobius"/>
    </source>
</evidence>
<dbReference type="NCBIfam" id="TIGR02532">
    <property type="entry name" value="IV_pilin_GFxxxE"/>
    <property type="match status" value="1"/>
</dbReference>
<comment type="caution">
    <text evidence="3">The sequence shown here is derived from an EMBL/GenBank/DDBJ whole genome shotgun (WGS) entry which is preliminary data.</text>
</comment>
<dbReference type="InParanoid" id="A0A146GD18"/>
<dbReference type="GO" id="GO:0015628">
    <property type="term" value="P:protein secretion by the type II secretion system"/>
    <property type="evidence" value="ECO:0007669"/>
    <property type="project" value="InterPro"/>
</dbReference>
<dbReference type="Pfam" id="PF07963">
    <property type="entry name" value="N_methyl"/>
    <property type="match status" value="1"/>
</dbReference>
<dbReference type="InterPro" id="IPR000983">
    <property type="entry name" value="Bac_GSPG_pilin"/>
</dbReference>
<dbReference type="AlphaFoldDB" id="A0A146GD18"/>
<keyword evidence="2" id="KW-0812">Transmembrane</keyword>
<sequence>MNASRYTPWRSPAAFTMIELLITVAIIGILSALVFGGYKQTVGLANRTKCVGNLKAIGIAIAQYANDNQGLLPGQSDNSIRSTYRIKNNDLGAFLAPYWDLPPADTVTRNAPALMCPAWKTTMHMQEGKCYWSPFRLKGFYNEANPTGYYCPFGKGQPDGLPLRMQVIQQIPGFNSSKQWMIQDFDQINGSTMSIPEQAPKPVHGHVRNVLFFDYHIESVPASTVLN</sequence>
<dbReference type="InterPro" id="IPR045584">
    <property type="entry name" value="Pilin-like"/>
</dbReference>
<keyword evidence="2" id="KW-1133">Transmembrane helix</keyword>
<evidence type="ECO:0000256" key="1">
    <source>
        <dbReference type="ARBA" id="ARBA00022481"/>
    </source>
</evidence>
<proteinExistence type="predicted"/>
<reference evidence="4" key="1">
    <citation type="journal article" date="2017" name="Genome Announc.">
        <title>Draft Genome Sequence of Terrimicrobium sacchariphilum NM-5T, a Facultative Anaerobic Soil Bacterium of the Class Spartobacteria.</title>
        <authorList>
            <person name="Qiu Y.L."/>
            <person name="Tourlousse D.M."/>
            <person name="Matsuura N."/>
            <person name="Ohashi A."/>
            <person name="Sekiguchi Y."/>
        </authorList>
    </citation>
    <scope>NUCLEOTIDE SEQUENCE [LARGE SCALE GENOMIC DNA]</scope>
    <source>
        <strain evidence="4">NM-5</strain>
    </source>
</reference>
<evidence type="ECO:0000313" key="3">
    <source>
        <dbReference type="EMBL" id="GAT34428.1"/>
    </source>
</evidence>
<accession>A0A146GD18</accession>
<dbReference type="PRINTS" id="PR00813">
    <property type="entry name" value="BCTERIALGSPG"/>
</dbReference>
<name>A0A146GD18_TERSA</name>
<dbReference type="GO" id="GO:0015627">
    <property type="term" value="C:type II protein secretion system complex"/>
    <property type="evidence" value="ECO:0007669"/>
    <property type="project" value="InterPro"/>
</dbReference>
<dbReference type="PANTHER" id="PTHR30093">
    <property type="entry name" value="GENERAL SECRETION PATHWAY PROTEIN G"/>
    <property type="match status" value="1"/>
</dbReference>
<dbReference type="InterPro" id="IPR012902">
    <property type="entry name" value="N_methyl_site"/>
</dbReference>
<dbReference type="OrthoDB" id="199875at2"/>
<dbReference type="Gene3D" id="3.30.700.10">
    <property type="entry name" value="Glycoprotein, Type 4 Pilin"/>
    <property type="match status" value="1"/>
</dbReference>
<evidence type="ECO:0000313" key="4">
    <source>
        <dbReference type="Proteomes" id="UP000076023"/>
    </source>
</evidence>
<organism evidence="3 4">
    <name type="scientific">Terrimicrobium sacchariphilum</name>
    <dbReference type="NCBI Taxonomy" id="690879"/>
    <lineage>
        <taxon>Bacteria</taxon>
        <taxon>Pseudomonadati</taxon>
        <taxon>Verrucomicrobiota</taxon>
        <taxon>Terrimicrobiia</taxon>
        <taxon>Terrimicrobiales</taxon>
        <taxon>Terrimicrobiaceae</taxon>
        <taxon>Terrimicrobium</taxon>
    </lineage>
</organism>
<keyword evidence="1" id="KW-0488">Methylation</keyword>
<feature type="transmembrane region" description="Helical" evidence="2">
    <location>
        <begin position="20"/>
        <end position="38"/>
    </location>
</feature>
<dbReference type="Proteomes" id="UP000076023">
    <property type="component" value="Unassembled WGS sequence"/>
</dbReference>
<protein>
    <submittedName>
        <fullName evidence="3">Prepilin-type N-terminal cleavage/methylation domain-containing protein</fullName>
    </submittedName>
</protein>
<dbReference type="SUPFAM" id="SSF54523">
    <property type="entry name" value="Pili subunits"/>
    <property type="match status" value="1"/>
</dbReference>
<dbReference type="RefSeq" id="WP_075080059.1">
    <property type="nucleotide sequence ID" value="NZ_BDCO01000002.1"/>
</dbReference>